<name>A0ABQ5B736_9ASTR</name>
<feature type="region of interest" description="Disordered" evidence="1">
    <location>
        <begin position="1"/>
        <end position="49"/>
    </location>
</feature>
<feature type="compositionally biased region" description="Basic and acidic residues" evidence="1">
    <location>
        <begin position="216"/>
        <end position="229"/>
    </location>
</feature>
<feature type="compositionally biased region" description="Basic residues" evidence="1">
    <location>
        <begin position="21"/>
        <end position="30"/>
    </location>
</feature>
<reference evidence="2" key="2">
    <citation type="submission" date="2022-01" db="EMBL/GenBank/DDBJ databases">
        <authorList>
            <person name="Yamashiro T."/>
            <person name="Shiraishi A."/>
            <person name="Satake H."/>
            <person name="Nakayama K."/>
        </authorList>
    </citation>
    <scope>NUCLEOTIDE SEQUENCE</scope>
</reference>
<evidence type="ECO:0000256" key="1">
    <source>
        <dbReference type="SAM" id="MobiDB-lite"/>
    </source>
</evidence>
<dbReference type="Proteomes" id="UP001151760">
    <property type="component" value="Unassembled WGS sequence"/>
</dbReference>
<evidence type="ECO:0000313" key="3">
    <source>
        <dbReference type="Proteomes" id="UP001151760"/>
    </source>
</evidence>
<feature type="compositionally biased region" description="Polar residues" evidence="1">
    <location>
        <begin position="40"/>
        <end position="49"/>
    </location>
</feature>
<feature type="region of interest" description="Disordered" evidence="1">
    <location>
        <begin position="63"/>
        <end position="105"/>
    </location>
</feature>
<feature type="region of interest" description="Disordered" evidence="1">
    <location>
        <begin position="527"/>
        <end position="558"/>
    </location>
</feature>
<gene>
    <name evidence="2" type="ORF">Tco_0857355</name>
</gene>
<feature type="compositionally biased region" description="Polar residues" evidence="1">
    <location>
        <begin position="77"/>
        <end position="95"/>
    </location>
</feature>
<sequence>MPTDPYHTPTIVQPSTSQPQKKQRSRRPKRKDIEVPQPSGPTCNVTDESVNVEMDDSLVRAATTATSLDAEQDRGNINKSQYKATPNKPSSLRTSSGGGPRRQETMGDTIAQTGFENVSKTSNDSLLAGVNTPRSDEDRLKLNELMKFCTKLQQRVLDLKNTKTAQAQEIKSLKLRVKKLEKKGGSKTHKLKRLYKVGRSAKVISSDEASLDDQEDTSKQGRKNNDIDKDAEITLVDETQGRYGDEEMFDIGVLDDEEVFAGHDMAEKEINVAEKEVSIADPVTIAGQVVTTTSVEISTASLTETVIADDLILAQTLIEIKSAKPKVKWVVIGEQSESTTRTRPQQLPSKDKGKGIMVEEHVKMKKKDQISLDEELAFKLQAEEEEEEEKLTKEKAQSEEEANIVSWDKVQAMIDADYQMAKKIQAEEQEKLSIEEKSKLFVQLLEARKKHFAAMRAQEKRNKPPTKAQKRNTLSTNLKNIDGYKHNQLKNKSFDDIQKLFDKAMKRVNIFVDMDIELVEGSEVRAEGSEIRVEGSSKRAGEELEQESSKKQKLEENKETSELQRLIEVVPDKEEVAIDAIPLATNPPSIVDYKIHKEGKKTYYRIIRADGSSKMYLVFSHMLSMDQQGQRHESIFGAVAGEAFATIFIRL</sequence>
<organism evidence="2 3">
    <name type="scientific">Tanacetum coccineum</name>
    <dbReference type="NCBI Taxonomy" id="301880"/>
    <lineage>
        <taxon>Eukaryota</taxon>
        <taxon>Viridiplantae</taxon>
        <taxon>Streptophyta</taxon>
        <taxon>Embryophyta</taxon>
        <taxon>Tracheophyta</taxon>
        <taxon>Spermatophyta</taxon>
        <taxon>Magnoliopsida</taxon>
        <taxon>eudicotyledons</taxon>
        <taxon>Gunneridae</taxon>
        <taxon>Pentapetalae</taxon>
        <taxon>asterids</taxon>
        <taxon>campanulids</taxon>
        <taxon>Asterales</taxon>
        <taxon>Asteraceae</taxon>
        <taxon>Asteroideae</taxon>
        <taxon>Anthemideae</taxon>
        <taxon>Anthemidinae</taxon>
        <taxon>Tanacetum</taxon>
    </lineage>
</organism>
<reference evidence="2" key="1">
    <citation type="journal article" date="2022" name="Int. J. Mol. Sci.">
        <title>Draft Genome of Tanacetum Coccineum: Genomic Comparison of Closely Related Tanacetum-Family Plants.</title>
        <authorList>
            <person name="Yamashiro T."/>
            <person name="Shiraishi A."/>
            <person name="Nakayama K."/>
            <person name="Satake H."/>
        </authorList>
    </citation>
    <scope>NUCLEOTIDE SEQUENCE</scope>
</reference>
<comment type="caution">
    <text evidence="2">The sequence shown here is derived from an EMBL/GenBank/DDBJ whole genome shotgun (WGS) entry which is preliminary data.</text>
</comment>
<evidence type="ECO:0000313" key="2">
    <source>
        <dbReference type="EMBL" id="GJT10313.1"/>
    </source>
</evidence>
<proteinExistence type="predicted"/>
<dbReference type="EMBL" id="BQNB010012977">
    <property type="protein sequence ID" value="GJT10313.1"/>
    <property type="molecule type" value="Genomic_DNA"/>
</dbReference>
<accession>A0ABQ5B736</accession>
<feature type="region of interest" description="Disordered" evidence="1">
    <location>
        <begin position="206"/>
        <end position="229"/>
    </location>
</feature>
<keyword evidence="3" id="KW-1185">Reference proteome</keyword>
<protein>
    <submittedName>
        <fullName evidence="2">Uncharacterized protein</fullName>
    </submittedName>
</protein>